<keyword evidence="5" id="KW-1185">Reference proteome</keyword>
<proteinExistence type="predicted"/>
<feature type="compositionally biased region" description="Basic and acidic residues" evidence="2">
    <location>
        <begin position="203"/>
        <end position="216"/>
    </location>
</feature>
<dbReference type="SUPFAM" id="SSF51735">
    <property type="entry name" value="NAD(P)-binding Rossmann-fold domains"/>
    <property type="match status" value="1"/>
</dbReference>
<dbReference type="GO" id="GO:0016491">
    <property type="term" value="F:oxidoreductase activity"/>
    <property type="evidence" value="ECO:0007669"/>
    <property type="project" value="UniProtKB-KW"/>
</dbReference>
<accession>A0A1N6SM38</accession>
<keyword evidence="1" id="KW-0560">Oxidoreductase</keyword>
<dbReference type="InterPro" id="IPR036291">
    <property type="entry name" value="NAD(P)-bd_dom_sf"/>
</dbReference>
<gene>
    <name evidence="4" type="ORF">SAMN05444858_102318</name>
</gene>
<dbReference type="PANTHER" id="PTHR14239:SF10">
    <property type="entry name" value="REDUCTASE"/>
    <property type="match status" value="1"/>
</dbReference>
<evidence type="ECO:0000313" key="4">
    <source>
        <dbReference type="EMBL" id="SIQ42141.1"/>
    </source>
</evidence>
<dbReference type="Pfam" id="PF03807">
    <property type="entry name" value="F420_oxidored"/>
    <property type="match status" value="1"/>
</dbReference>
<dbReference type="InterPro" id="IPR051267">
    <property type="entry name" value="STEAP_metalloreductase"/>
</dbReference>
<feature type="region of interest" description="Disordered" evidence="2">
    <location>
        <begin position="203"/>
        <end position="226"/>
    </location>
</feature>
<dbReference type="OrthoDB" id="1523398at2"/>
<dbReference type="Gene3D" id="3.40.50.720">
    <property type="entry name" value="NAD(P)-binding Rossmann-like Domain"/>
    <property type="match status" value="1"/>
</dbReference>
<dbReference type="STRING" id="1198245.SAMN05444858_102318"/>
<reference evidence="4 5" key="1">
    <citation type="submission" date="2017-01" db="EMBL/GenBank/DDBJ databases">
        <authorList>
            <person name="Mah S.A."/>
            <person name="Swanson W.J."/>
            <person name="Moy G.W."/>
            <person name="Vacquier V.D."/>
        </authorList>
    </citation>
    <scope>NUCLEOTIDE SEQUENCE [LARGE SCALE GENOMIC DNA]</scope>
    <source>
        <strain evidence="4 5">DSM 45758</strain>
    </source>
</reference>
<dbReference type="AlphaFoldDB" id="A0A1N6SM38"/>
<evidence type="ECO:0000256" key="1">
    <source>
        <dbReference type="ARBA" id="ARBA00023002"/>
    </source>
</evidence>
<dbReference type="PANTHER" id="PTHR14239">
    <property type="entry name" value="DUDULIN-RELATED"/>
    <property type="match status" value="1"/>
</dbReference>
<evidence type="ECO:0000313" key="5">
    <source>
        <dbReference type="Proteomes" id="UP000186004"/>
    </source>
</evidence>
<evidence type="ECO:0000256" key="2">
    <source>
        <dbReference type="SAM" id="MobiDB-lite"/>
    </source>
</evidence>
<name>A0A1N6SM38_9ACTN</name>
<dbReference type="EMBL" id="FTNF01000002">
    <property type="protein sequence ID" value="SIQ42141.1"/>
    <property type="molecule type" value="Genomic_DNA"/>
</dbReference>
<evidence type="ECO:0000259" key="3">
    <source>
        <dbReference type="Pfam" id="PF03807"/>
    </source>
</evidence>
<sequence length="226" mass="23714">MTTLGLIGSGYIGGTLARLAVDAGYDAVLSNSRGPETLRDLVDELGPRARAATPLEAAQAGDLVVVSVPLKAYTAVPPEPLAGKVVLDTNNYYPQRDGQIAELDSGATTSSELLQRHLPQARVVKVFNNIHYRHLRTLPRPAGAADRSALPIAGDDADAKAAATRFLDQIGYDAVDVGALADGRRYEPGTPAYGVIYSADPTDWEHEAPAGSEKVRQALAAADSAA</sequence>
<dbReference type="RefSeq" id="WP_076467944.1">
    <property type="nucleotide sequence ID" value="NZ_FTNF01000002.1"/>
</dbReference>
<organism evidence="4 5">
    <name type="scientific">Micromonospora avicenniae</name>
    <dbReference type="NCBI Taxonomy" id="1198245"/>
    <lineage>
        <taxon>Bacteria</taxon>
        <taxon>Bacillati</taxon>
        <taxon>Actinomycetota</taxon>
        <taxon>Actinomycetes</taxon>
        <taxon>Micromonosporales</taxon>
        <taxon>Micromonosporaceae</taxon>
        <taxon>Micromonospora</taxon>
    </lineage>
</organism>
<dbReference type="InterPro" id="IPR028939">
    <property type="entry name" value="P5C_Rdtase_cat_N"/>
</dbReference>
<feature type="domain" description="Pyrroline-5-carboxylate reductase catalytic N-terminal" evidence="3">
    <location>
        <begin position="4"/>
        <end position="92"/>
    </location>
</feature>
<dbReference type="Proteomes" id="UP000186004">
    <property type="component" value="Unassembled WGS sequence"/>
</dbReference>
<protein>
    <recommendedName>
        <fullName evidence="3">Pyrroline-5-carboxylate reductase catalytic N-terminal domain-containing protein</fullName>
    </recommendedName>
</protein>